<name>A0A7D9MDX5_PARCT</name>
<sequence length="121" mass="13686">MQQYSDNKNRSTPSTVSERDMVLLKQPKSNKLSTSFDPNGYRVVKRHGSSVLLQRGNEPAIMRNVSLTRKIENAGVEHFTESSDEEDEIEGQPVTAEPAVTVNTRPARMRRPPARMQDFIT</sequence>
<keyword evidence="3" id="KW-1185">Reference proteome</keyword>
<feature type="region of interest" description="Disordered" evidence="1">
    <location>
        <begin position="1"/>
        <end position="41"/>
    </location>
</feature>
<dbReference type="Proteomes" id="UP001152795">
    <property type="component" value="Unassembled WGS sequence"/>
</dbReference>
<evidence type="ECO:0000313" key="3">
    <source>
        <dbReference type="Proteomes" id="UP001152795"/>
    </source>
</evidence>
<accession>A0A7D9MDX5</accession>
<feature type="compositionally biased region" description="Polar residues" evidence="1">
    <location>
        <begin position="27"/>
        <end position="37"/>
    </location>
</feature>
<reference evidence="2" key="1">
    <citation type="submission" date="2020-04" db="EMBL/GenBank/DDBJ databases">
        <authorList>
            <person name="Alioto T."/>
            <person name="Alioto T."/>
            <person name="Gomez Garrido J."/>
        </authorList>
    </citation>
    <scope>NUCLEOTIDE SEQUENCE</scope>
    <source>
        <strain evidence="2">A484AB</strain>
    </source>
</reference>
<feature type="region of interest" description="Disordered" evidence="1">
    <location>
        <begin position="79"/>
        <end position="121"/>
    </location>
</feature>
<gene>
    <name evidence="2" type="ORF">PACLA_8A037913</name>
</gene>
<dbReference type="EMBL" id="CACRXK020040120">
    <property type="protein sequence ID" value="CAB4045534.1"/>
    <property type="molecule type" value="Genomic_DNA"/>
</dbReference>
<dbReference type="AlphaFoldDB" id="A0A7D9MDX5"/>
<evidence type="ECO:0000256" key="1">
    <source>
        <dbReference type="SAM" id="MobiDB-lite"/>
    </source>
</evidence>
<organism evidence="2 3">
    <name type="scientific">Paramuricea clavata</name>
    <name type="common">Red gorgonian</name>
    <name type="synonym">Violescent sea-whip</name>
    <dbReference type="NCBI Taxonomy" id="317549"/>
    <lineage>
        <taxon>Eukaryota</taxon>
        <taxon>Metazoa</taxon>
        <taxon>Cnidaria</taxon>
        <taxon>Anthozoa</taxon>
        <taxon>Octocorallia</taxon>
        <taxon>Malacalcyonacea</taxon>
        <taxon>Plexauridae</taxon>
        <taxon>Paramuricea</taxon>
    </lineage>
</organism>
<protein>
    <submittedName>
        <fullName evidence="2">Uncharacterized protein</fullName>
    </submittedName>
</protein>
<feature type="compositionally biased region" description="Polar residues" evidence="1">
    <location>
        <begin position="1"/>
        <end position="16"/>
    </location>
</feature>
<dbReference type="OrthoDB" id="10068564at2759"/>
<evidence type="ECO:0000313" key="2">
    <source>
        <dbReference type="EMBL" id="CAB4045534.1"/>
    </source>
</evidence>
<proteinExistence type="predicted"/>
<comment type="caution">
    <text evidence="2">The sequence shown here is derived from an EMBL/GenBank/DDBJ whole genome shotgun (WGS) entry which is preliminary data.</text>
</comment>